<keyword evidence="2" id="KW-0732">Signal</keyword>
<gene>
    <name evidence="4" type="ORF">CWE12_05580</name>
</gene>
<keyword evidence="5" id="KW-1185">Reference proteome</keyword>
<protein>
    <recommendedName>
        <fullName evidence="3">NodB homology domain-containing protein</fullName>
    </recommendedName>
</protein>
<evidence type="ECO:0000259" key="3">
    <source>
        <dbReference type="PROSITE" id="PS51677"/>
    </source>
</evidence>
<comment type="subcellular location">
    <subcellularLocation>
        <location evidence="1">Secreted</location>
    </subcellularLocation>
</comment>
<dbReference type="Gene3D" id="3.20.20.370">
    <property type="entry name" value="Glycoside hydrolase/deacetylase"/>
    <property type="match status" value="1"/>
</dbReference>
<dbReference type="PANTHER" id="PTHR34216">
    <property type="match status" value="1"/>
</dbReference>
<accession>A0ABY0BZW2</accession>
<evidence type="ECO:0000256" key="1">
    <source>
        <dbReference type="ARBA" id="ARBA00004613"/>
    </source>
</evidence>
<dbReference type="Proteomes" id="UP000287410">
    <property type="component" value="Unassembled WGS sequence"/>
</dbReference>
<proteinExistence type="predicted"/>
<dbReference type="PANTHER" id="PTHR34216:SF3">
    <property type="entry name" value="POLY-BETA-1,6-N-ACETYL-D-GLUCOSAMINE N-DEACETYLASE"/>
    <property type="match status" value="1"/>
</dbReference>
<comment type="caution">
    <text evidence="4">The sequence shown here is derived from an EMBL/GenBank/DDBJ whole genome shotgun (WGS) entry which is preliminary data.</text>
</comment>
<dbReference type="InterPro" id="IPR002509">
    <property type="entry name" value="NODB_dom"/>
</dbReference>
<reference evidence="4 5" key="1">
    <citation type="journal article" date="2018" name="Front. Microbiol.">
        <title>Genome-Based Analysis Reveals the Taxonomy and Diversity of the Family Idiomarinaceae.</title>
        <authorList>
            <person name="Liu Y."/>
            <person name="Lai Q."/>
            <person name="Shao Z."/>
        </authorList>
    </citation>
    <scope>NUCLEOTIDE SEQUENCE [LARGE SCALE GENOMIC DNA]</scope>
    <source>
        <strain evidence="4 5">GBSy1</strain>
    </source>
</reference>
<evidence type="ECO:0000313" key="5">
    <source>
        <dbReference type="Proteomes" id="UP000287410"/>
    </source>
</evidence>
<dbReference type="SUPFAM" id="SSF88713">
    <property type="entry name" value="Glycoside hydrolase/deacetylase"/>
    <property type="match status" value="1"/>
</dbReference>
<sequence length="375" mass="42475">MVTWIFQYGLQQRGLPMHFWGLVKGTALAALLAMSLPFDAAAEAEPSVSILMYHHVSESTPRSTTVSPDELRAHLQYLADNDFTVIDIRDAIAGVKGEAELPDKAVVLTFDDAYENIFSAGRPILQEFEVPWTLFVTTDPIGERPGRYMSWDQVRQLHDEGVTIANHTTDHAHMPRRGEDETDAEWRQRAAENILQAEQKILDEVGVSHQLFAFPYGEYDNVLLELVEELGFTGFAQHSGGFGPASDMRAIPRFAAAGVYADLSSLGTKMAALAFPIKEVRYEDTLLTHDQTRPTLEIEFEVRDFRTSQVTCFISNRPHDIEWLDDNTMRVQAEDDLSFGRSRYNCTAPSISKPGRYYWYSQQWIRMNEEGSWPG</sequence>
<dbReference type="Pfam" id="PF01522">
    <property type="entry name" value="Polysacc_deac_1"/>
    <property type="match status" value="1"/>
</dbReference>
<dbReference type="CDD" id="cd10973">
    <property type="entry name" value="CE4_DAC_u4_5s"/>
    <property type="match status" value="1"/>
</dbReference>
<dbReference type="EMBL" id="PIPN01000002">
    <property type="protein sequence ID" value="RUO30712.1"/>
    <property type="molecule type" value="Genomic_DNA"/>
</dbReference>
<name>A0ABY0BZW2_9GAMM</name>
<feature type="domain" description="NodB homology" evidence="3">
    <location>
        <begin position="104"/>
        <end position="314"/>
    </location>
</feature>
<evidence type="ECO:0000313" key="4">
    <source>
        <dbReference type="EMBL" id="RUO30712.1"/>
    </source>
</evidence>
<organism evidence="4 5">
    <name type="scientific">Aliidiomarina sedimenti</name>
    <dbReference type="NCBI Taxonomy" id="1933879"/>
    <lineage>
        <taxon>Bacteria</taxon>
        <taxon>Pseudomonadati</taxon>
        <taxon>Pseudomonadota</taxon>
        <taxon>Gammaproteobacteria</taxon>
        <taxon>Alteromonadales</taxon>
        <taxon>Idiomarinaceae</taxon>
        <taxon>Aliidiomarina</taxon>
    </lineage>
</organism>
<dbReference type="InterPro" id="IPR011330">
    <property type="entry name" value="Glyco_hydro/deAcase_b/a-brl"/>
</dbReference>
<dbReference type="PROSITE" id="PS51677">
    <property type="entry name" value="NODB"/>
    <property type="match status" value="1"/>
</dbReference>
<dbReference type="InterPro" id="IPR051398">
    <property type="entry name" value="Polysacch_Deacetylase"/>
</dbReference>
<evidence type="ECO:0000256" key="2">
    <source>
        <dbReference type="ARBA" id="ARBA00022729"/>
    </source>
</evidence>